<proteinExistence type="predicted"/>
<dbReference type="InterPro" id="IPR006685">
    <property type="entry name" value="MscS_channel_2nd"/>
</dbReference>
<dbReference type="SUPFAM" id="SSF50182">
    <property type="entry name" value="Sm-like ribonucleoproteins"/>
    <property type="match status" value="1"/>
</dbReference>
<feature type="transmembrane region" description="Helical" evidence="5">
    <location>
        <begin position="157"/>
        <end position="181"/>
    </location>
</feature>
<feature type="transmembrane region" description="Helical" evidence="5">
    <location>
        <begin position="133"/>
        <end position="151"/>
    </location>
</feature>
<dbReference type="RefSeq" id="WP_261520694.1">
    <property type="nucleotide sequence ID" value="NZ_JAODNW010000013.1"/>
</dbReference>
<evidence type="ECO:0000256" key="5">
    <source>
        <dbReference type="SAM" id="Phobius"/>
    </source>
</evidence>
<organism evidence="7 8">
    <name type="scientific">Chelativorans intermedius</name>
    <dbReference type="NCBI Taxonomy" id="515947"/>
    <lineage>
        <taxon>Bacteria</taxon>
        <taxon>Pseudomonadati</taxon>
        <taxon>Pseudomonadota</taxon>
        <taxon>Alphaproteobacteria</taxon>
        <taxon>Hyphomicrobiales</taxon>
        <taxon>Phyllobacteriaceae</taxon>
        <taxon>Chelativorans</taxon>
    </lineage>
</organism>
<feature type="domain" description="Mechanosensitive ion channel MscS" evidence="6">
    <location>
        <begin position="175"/>
        <end position="243"/>
    </location>
</feature>
<evidence type="ECO:0000256" key="4">
    <source>
        <dbReference type="ARBA" id="ARBA00023136"/>
    </source>
</evidence>
<evidence type="ECO:0000259" key="6">
    <source>
        <dbReference type="Pfam" id="PF00924"/>
    </source>
</evidence>
<protein>
    <submittedName>
        <fullName evidence="7">Mechanosensitive ion channel family protein</fullName>
    </submittedName>
</protein>
<feature type="transmembrane region" description="Helical" evidence="5">
    <location>
        <begin position="61"/>
        <end position="80"/>
    </location>
</feature>
<keyword evidence="4 5" id="KW-0472">Membrane</keyword>
<dbReference type="PANTHER" id="PTHR30414:SF0">
    <property type="entry name" value="MINICONDUCTANCE MECHANOSENSITIVE CHANNEL YBDG"/>
    <property type="match status" value="1"/>
</dbReference>
<evidence type="ECO:0000256" key="1">
    <source>
        <dbReference type="ARBA" id="ARBA00004370"/>
    </source>
</evidence>
<dbReference type="Gene3D" id="2.30.30.60">
    <property type="match status" value="1"/>
</dbReference>
<evidence type="ECO:0000256" key="2">
    <source>
        <dbReference type="ARBA" id="ARBA00022692"/>
    </source>
</evidence>
<evidence type="ECO:0000313" key="7">
    <source>
        <dbReference type="EMBL" id="MFC0207992.1"/>
    </source>
</evidence>
<dbReference type="EMBL" id="JBHLXD010000007">
    <property type="protein sequence ID" value="MFC0207992.1"/>
    <property type="molecule type" value="Genomic_DNA"/>
</dbReference>
<dbReference type="Proteomes" id="UP001589755">
    <property type="component" value="Unassembled WGS sequence"/>
</dbReference>
<evidence type="ECO:0000313" key="8">
    <source>
        <dbReference type="Proteomes" id="UP001589755"/>
    </source>
</evidence>
<keyword evidence="2 5" id="KW-0812">Transmembrane</keyword>
<reference evidence="7 8" key="1">
    <citation type="submission" date="2024-09" db="EMBL/GenBank/DDBJ databases">
        <authorList>
            <person name="Sun Q."/>
            <person name="Mori K."/>
        </authorList>
    </citation>
    <scope>NUCLEOTIDE SEQUENCE [LARGE SCALE GENOMIC DNA]</scope>
    <source>
        <strain evidence="7 8">CCM 8543</strain>
    </source>
</reference>
<keyword evidence="3 5" id="KW-1133">Transmembrane helix</keyword>
<comment type="subcellular location">
    <subcellularLocation>
        <location evidence="1">Membrane</location>
    </subcellularLocation>
</comment>
<dbReference type="InterPro" id="IPR010920">
    <property type="entry name" value="LSM_dom_sf"/>
</dbReference>
<name>A0ABV6D5T2_9HYPH</name>
<dbReference type="PANTHER" id="PTHR30414">
    <property type="entry name" value="MINICONDUCTANCE MECHANOSENSITIVE CHANNEL YBDG"/>
    <property type="match status" value="1"/>
</dbReference>
<evidence type="ECO:0000256" key="3">
    <source>
        <dbReference type="ARBA" id="ARBA00022989"/>
    </source>
</evidence>
<dbReference type="Pfam" id="PF00924">
    <property type="entry name" value="MS_channel_2nd"/>
    <property type="match status" value="1"/>
</dbReference>
<accession>A0ABV6D5T2</accession>
<feature type="transmembrane region" description="Helical" evidence="5">
    <location>
        <begin position="92"/>
        <end position="112"/>
    </location>
</feature>
<gene>
    <name evidence="7" type="ORF">ACFFJ2_06205</name>
</gene>
<sequence length="420" mass="46986">MLDLLSDFPAARTAGELLLIVLFAFLARLIVRGVIAKAVAKATSKISAFHPKDDFDKAVHKLSNVVPAIIVYYGISLVSGLPSEIYSIVQNVSFSVVILMFALAASHVVSAIDSIYHRRPEGRTRPIKGYLQVAKLIVYILAAILIVSTLLDKSPLILLSGVGAMAAVLILVFQDTLLSLVASMQIASSNMVRVGDWIEMPHLDANGEIVEISLYTVKVENFDMSVTTVPIRKLITEPMKNYRNMLEGGGRRIMRALLIDQESIRFLTQEDIARLSSVGRLRSYFSAKQREIEEWNAKLQPSSRNPVDMRRLTNIGTFRKYAEEYLRSRNDINDGMFLMVRQLSPAPQGLPLEIYCFTKSTDWATYEQVQSDIFDHFYAILPEFGLRCFQTPSGRNLHELSRTFRAQPDAAASFGEPAFS</sequence>
<dbReference type="InterPro" id="IPR030192">
    <property type="entry name" value="YbdG"/>
</dbReference>
<comment type="caution">
    <text evidence="7">The sequence shown here is derived from an EMBL/GenBank/DDBJ whole genome shotgun (WGS) entry which is preliminary data.</text>
</comment>
<feature type="transmembrane region" description="Helical" evidence="5">
    <location>
        <begin position="20"/>
        <end position="40"/>
    </location>
</feature>
<dbReference type="InterPro" id="IPR023408">
    <property type="entry name" value="MscS_beta-dom_sf"/>
</dbReference>
<keyword evidence="8" id="KW-1185">Reference proteome</keyword>